<dbReference type="Proteomes" id="UP001055879">
    <property type="component" value="Linkage Group LG04"/>
</dbReference>
<name>A0ACB9CJS9_ARCLA</name>
<gene>
    <name evidence="1" type="ORF">L6452_13975</name>
</gene>
<evidence type="ECO:0000313" key="2">
    <source>
        <dbReference type="Proteomes" id="UP001055879"/>
    </source>
</evidence>
<accession>A0ACB9CJS9</accession>
<reference evidence="2" key="1">
    <citation type="journal article" date="2022" name="Mol. Ecol. Resour.">
        <title>The genomes of chicory, endive, great burdock and yacon provide insights into Asteraceae palaeo-polyploidization history and plant inulin production.</title>
        <authorList>
            <person name="Fan W."/>
            <person name="Wang S."/>
            <person name="Wang H."/>
            <person name="Wang A."/>
            <person name="Jiang F."/>
            <person name="Liu H."/>
            <person name="Zhao H."/>
            <person name="Xu D."/>
            <person name="Zhang Y."/>
        </authorList>
    </citation>
    <scope>NUCLEOTIDE SEQUENCE [LARGE SCALE GENOMIC DNA]</scope>
    <source>
        <strain evidence="2">cv. Niubang</strain>
    </source>
</reference>
<organism evidence="1 2">
    <name type="scientific">Arctium lappa</name>
    <name type="common">Greater burdock</name>
    <name type="synonym">Lappa major</name>
    <dbReference type="NCBI Taxonomy" id="4217"/>
    <lineage>
        <taxon>Eukaryota</taxon>
        <taxon>Viridiplantae</taxon>
        <taxon>Streptophyta</taxon>
        <taxon>Embryophyta</taxon>
        <taxon>Tracheophyta</taxon>
        <taxon>Spermatophyta</taxon>
        <taxon>Magnoliopsida</taxon>
        <taxon>eudicotyledons</taxon>
        <taxon>Gunneridae</taxon>
        <taxon>Pentapetalae</taxon>
        <taxon>asterids</taxon>
        <taxon>campanulids</taxon>
        <taxon>Asterales</taxon>
        <taxon>Asteraceae</taxon>
        <taxon>Carduoideae</taxon>
        <taxon>Cardueae</taxon>
        <taxon>Arctiinae</taxon>
        <taxon>Arctium</taxon>
    </lineage>
</organism>
<reference evidence="1 2" key="2">
    <citation type="journal article" date="2022" name="Mol. Ecol. Resour.">
        <title>The genomes of chicory, endive, great burdock and yacon provide insights into Asteraceae paleo-polyploidization history and plant inulin production.</title>
        <authorList>
            <person name="Fan W."/>
            <person name="Wang S."/>
            <person name="Wang H."/>
            <person name="Wang A."/>
            <person name="Jiang F."/>
            <person name="Liu H."/>
            <person name="Zhao H."/>
            <person name="Xu D."/>
            <person name="Zhang Y."/>
        </authorList>
    </citation>
    <scope>NUCLEOTIDE SEQUENCE [LARGE SCALE GENOMIC DNA]</scope>
    <source>
        <strain evidence="2">cv. Niubang</strain>
    </source>
</reference>
<evidence type="ECO:0000313" key="1">
    <source>
        <dbReference type="EMBL" id="KAI3734505.1"/>
    </source>
</evidence>
<comment type="caution">
    <text evidence="1">The sequence shown here is derived from an EMBL/GenBank/DDBJ whole genome shotgun (WGS) entry which is preliminary data.</text>
</comment>
<sequence>MEKDEGDRKEKRDFYAPKRYVEAESVKVQGKSYRDVVMEAKDRKASMEEELPEIIRGVPLHAWNEEVFSKIAEKWGKALTTSNCIKDLRNEEGIGIPNEECNDDASSEVYKLPKKGGSASGAWRKSKMLGWCWKLG</sequence>
<dbReference type="EMBL" id="CM042050">
    <property type="protein sequence ID" value="KAI3734505.1"/>
    <property type="molecule type" value="Genomic_DNA"/>
</dbReference>
<protein>
    <submittedName>
        <fullName evidence="1">Uncharacterized protein</fullName>
    </submittedName>
</protein>
<proteinExistence type="predicted"/>
<keyword evidence="2" id="KW-1185">Reference proteome</keyword>